<dbReference type="RefSeq" id="WP_084411693.1">
    <property type="nucleotide sequence ID" value="NZ_FWXR01000018.1"/>
</dbReference>
<keyword evidence="3" id="KW-1185">Reference proteome</keyword>
<reference evidence="2 3" key="1">
    <citation type="submission" date="2017-04" db="EMBL/GenBank/DDBJ databases">
        <authorList>
            <person name="Afonso C.L."/>
            <person name="Miller P.J."/>
            <person name="Scott M.A."/>
            <person name="Spackman E."/>
            <person name="Goraichik I."/>
            <person name="Dimitrov K.M."/>
            <person name="Suarez D.L."/>
            <person name="Swayne D.E."/>
        </authorList>
    </citation>
    <scope>NUCLEOTIDE SEQUENCE [LARGE SCALE GENOMIC DNA]</scope>
    <source>
        <strain evidence="2 3">CGMCC 1.10972</strain>
    </source>
</reference>
<dbReference type="AlphaFoldDB" id="A0A1W2DWP5"/>
<gene>
    <name evidence="2" type="ORF">SAMN06297251_11845</name>
</gene>
<accession>A0A1W2DWP5</accession>
<sequence length="117" mass="12154">MAEKKGFLRRIFSFGSAAEEERTPENGQTPRPNDLEIGREDAPDPDARPVAAASVVADAEAGAAASDNGGITPVSEMGRSGPDASGAGEAEETKKPEDAGAESPEAQKKNPMRSNWS</sequence>
<evidence type="ECO:0000313" key="3">
    <source>
        <dbReference type="Proteomes" id="UP000192656"/>
    </source>
</evidence>
<feature type="compositionally biased region" description="Low complexity" evidence="1">
    <location>
        <begin position="48"/>
        <end position="67"/>
    </location>
</feature>
<organism evidence="2 3">
    <name type="scientific">Fulvimarina manganoxydans</name>
    <dbReference type="NCBI Taxonomy" id="937218"/>
    <lineage>
        <taxon>Bacteria</taxon>
        <taxon>Pseudomonadati</taxon>
        <taxon>Pseudomonadota</taxon>
        <taxon>Alphaproteobacteria</taxon>
        <taxon>Hyphomicrobiales</taxon>
        <taxon>Aurantimonadaceae</taxon>
        <taxon>Fulvimarina</taxon>
    </lineage>
</organism>
<dbReference type="EMBL" id="FWXR01000018">
    <property type="protein sequence ID" value="SMD01486.1"/>
    <property type="molecule type" value="Genomic_DNA"/>
</dbReference>
<dbReference type="STRING" id="937218.SAMN06297251_11845"/>
<feature type="region of interest" description="Disordered" evidence="1">
    <location>
        <begin position="1"/>
        <end position="117"/>
    </location>
</feature>
<name>A0A1W2DWP5_9HYPH</name>
<protein>
    <submittedName>
        <fullName evidence="2">Uncharacterized protein</fullName>
    </submittedName>
</protein>
<dbReference type="Proteomes" id="UP000192656">
    <property type="component" value="Unassembled WGS sequence"/>
</dbReference>
<proteinExistence type="predicted"/>
<dbReference type="OrthoDB" id="7907504at2"/>
<feature type="compositionally biased region" description="Basic and acidic residues" evidence="1">
    <location>
        <begin position="33"/>
        <end position="47"/>
    </location>
</feature>
<evidence type="ECO:0000313" key="2">
    <source>
        <dbReference type="EMBL" id="SMD01486.1"/>
    </source>
</evidence>
<evidence type="ECO:0000256" key="1">
    <source>
        <dbReference type="SAM" id="MobiDB-lite"/>
    </source>
</evidence>